<dbReference type="KEGG" id="tce:A3L02_06590"/>
<dbReference type="Pfam" id="PF05552">
    <property type="entry name" value="MS_channel_1st_1"/>
    <property type="match status" value="1"/>
</dbReference>
<keyword evidence="6 7" id="KW-0472">Membrane</keyword>
<dbReference type="Gene3D" id="3.30.70.100">
    <property type="match status" value="1"/>
</dbReference>
<feature type="transmembrane region" description="Helical" evidence="7">
    <location>
        <begin position="128"/>
        <end position="148"/>
    </location>
</feature>
<dbReference type="Pfam" id="PF00924">
    <property type="entry name" value="MS_channel_2nd"/>
    <property type="match status" value="1"/>
</dbReference>
<dbReference type="AlphaFoldDB" id="A0A218P4T3"/>
<dbReference type="InterPro" id="IPR011066">
    <property type="entry name" value="MscS_channel_C_sf"/>
</dbReference>
<evidence type="ECO:0000256" key="4">
    <source>
        <dbReference type="ARBA" id="ARBA00022692"/>
    </source>
</evidence>
<dbReference type="InterPro" id="IPR011014">
    <property type="entry name" value="MscS_channel_TM-2"/>
</dbReference>
<dbReference type="InterPro" id="IPR010920">
    <property type="entry name" value="LSM_dom_sf"/>
</dbReference>
<evidence type="ECO:0000259" key="8">
    <source>
        <dbReference type="Pfam" id="PF00924"/>
    </source>
</evidence>
<evidence type="ECO:0000259" key="9">
    <source>
        <dbReference type="Pfam" id="PF21082"/>
    </source>
</evidence>
<feature type="domain" description="Mechanosensitive ion channel MscS" evidence="8">
    <location>
        <begin position="171"/>
        <end position="238"/>
    </location>
</feature>
<feature type="transmembrane region" description="Helical" evidence="7">
    <location>
        <begin position="6"/>
        <end position="30"/>
    </location>
</feature>
<reference evidence="10 11" key="1">
    <citation type="submission" date="2016-03" db="EMBL/GenBank/DDBJ databases">
        <title>Complete genome sequence of Thermococcus celer.</title>
        <authorList>
            <person name="Oger P.M."/>
        </authorList>
    </citation>
    <scope>NUCLEOTIDE SEQUENCE [LARGE SCALE GENOMIC DNA]</scope>
    <source>
        <strain evidence="10 11">Vu 13</strain>
    </source>
</reference>
<dbReference type="InterPro" id="IPR006685">
    <property type="entry name" value="MscS_channel_2nd"/>
</dbReference>
<dbReference type="InterPro" id="IPR008910">
    <property type="entry name" value="MSC_TM_helix"/>
</dbReference>
<dbReference type="Gene3D" id="1.10.287.1260">
    <property type="match status" value="1"/>
</dbReference>
<evidence type="ECO:0000256" key="5">
    <source>
        <dbReference type="ARBA" id="ARBA00022989"/>
    </source>
</evidence>
<dbReference type="InterPro" id="IPR049278">
    <property type="entry name" value="MS_channel_C"/>
</dbReference>
<dbReference type="Pfam" id="PF21082">
    <property type="entry name" value="MS_channel_3rd"/>
    <property type="match status" value="1"/>
</dbReference>
<dbReference type="EMBL" id="CP014854">
    <property type="protein sequence ID" value="ASI99940.1"/>
    <property type="molecule type" value="Genomic_DNA"/>
</dbReference>
<evidence type="ECO:0000256" key="1">
    <source>
        <dbReference type="ARBA" id="ARBA00004651"/>
    </source>
</evidence>
<dbReference type="InterPro" id="IPR023408">
    <property type="entry name" value="MscS_beta-dom_sf"/>
</dbReference>
<dbReference type="Gene3D" id="2.30.30.60">
    <property type="match status" value="1"/>
</dbReference>
<proteinExistence type="inferred from homology"/>
<keyword evidence="3" id="KW-1003">Cell membrane</keyword>
<organism evidence="10 11">
    <name type="scientific">Thermococcus celer Vu 13 = JCM 8558</name>
    <dbReference type="NCBI Taxonomy" id="1293037"/>
    <lineage>
        <taxon>Archaea</taxon>
        <taxon>Methanobacteriati</taxon>
        <taxon>Methanobacteriota</taxon>
        <taxon>Thermococci</taxon>
        <taxon>Thermococcales</taxon>
        <taxon>Thermococcaceae</taxon>
        <taxon>Thermococcus</taxon>
    </lineage>
</organism>
<feature type="transmembrane region" description="Helical" evidence="7">
    <location>
        <begin position="61"/>
        <end position="79"/>
    </location>
</feature>
<dbReference type="GO" id="GO:0005886">
    <property type="term" value="C:plasma membrane"/>
    <property type="evidence" value="ECO:0007669"/>
    <property type="project" value="UniProtKB-SubCell"/>
</dbReference>
<sequence>MWLGKDLAWGITVGGVVKALLILIIGYILAKFIRRYLINLSRTTKYVWIVNEDTAGTLHNMIVIISLVYALDAVGILSYEVAGTSISSMISAFLVFYFSYLLAKRSKDYMIMRAPQKKLPEVQLKAKLFYYTVVTLAFFIALNIAGFSGRLTTLLAAAGITGIILGFSAQTVVSNFISGIFMYFDRPLKIGDPVEVAGYSGVVHDIRILSTRIRTWDGTLVRIPNEKLFNSEIVNLTKYPVRRVDVPVGIAYGEDIQKAIDVIKGVLDDMPYVLAEPEPVVFVEGLGDNSVNIAVRAWAPSEKWFDVRWRIVQRIKEALDREGIEIPFPQRVNWFAEELKVRVEKGGGEN</sequence>
<gene>
    <name evidence="10" type="ORF">A3L02_06590</name>
</gene>
<keyword evidence="5 7" id="KW-1133">Transmembrane helix</keyword>
<dbReference type="SUPFAM" id="SSF82689">
    <property type="entry name" value="Mechanosensitive channel protein MscS (YggB), C-terminal domain"/>
    <property type="match status" value="1"/>
</dbReference>
<feature type="transmembrane region" description="Helical" evidence="7">
    <location>
        <begin position="154"/>
        <end position="184"/>
    </location>
</feature>
<comment type="similarity">
    <text evidence="2">Belongs to the MscS (TC 1.A.23) family.</text>
</comment>
<evidence type="ECO:0000256" key="6">
    <source>
        <dbReference type="ARBA" id="ARBA00023136"/>
    </source>
</evidence>
<dbReference type="SUPFAM" id="SSF50182">
    <property type="entry name" value="Sm-like ribonucleoproteins"/>
    <property type="match status" value="1"/>
</dbReference>
<dbReference type="GO" id="GO:0008381">
    <property type="term" value="F:mechanosensitive monoatomic ion channel activity"/>
    <property type="evidence" value="ECO:0007669"/>
    <property type="project" value="InterPro"/>
</dbReference>
<dbReference type="OrthoDB" id="31543at2157"/>
<name>A0A218P4T3_THECE</name>
<evidence type="ECO:0000256" key="2">
    <source>
        <dbReference type="ARBA" id="ARBA00008017"/>
    </source>
</evidence>
<keyword evidence="11" id="KW-1185">Reference proteome</keyword>
<evidence type="ECO:0000256" key="3">
    <source>
        <dbReference type="ARBA" id="ARBA00022475"/>
    </source>
</evidence>
<dbReference type="Proteomes" id="UP000197156">
    <property type="component" value="Chromosome"/>
</dbReference>
<feature type="domain" description="Mechanosensitive ion channel MscS C-terminal" evidence="9">
    <location>
        <begin position="244"/>
        <end position="326"/>
    </location>
</feature>
<comment type="subcellular location">
    <subcellularLocation>
        <location evidence="1">Cell membrane</location>
        <topology evidence="1">Multi-pass membrane protein</topology>
    </subcellularLocation>
</comment>
<protein>
    <submittedName>
        <fullName evidence="10">Mechanosensitive ion channel protein MscS</fullName>
    </submittedName>
</protein>
<dbReference type="PANTHER" id="PTHR30221:SF20">
    <property type="entry name" value="SMALL-CONDUCTANCE MECHANOSENSITIVE CHANNEL"/>
    <property type="match status" value="1"/>
</dbReference>
<dbReference type="InterPro" id="IPR045275">
    <property type="entry name" value="MscS_archaea/bacteria_type"/>
</dbReference>
<feature type="transmembrane region" description="Helical" evidence="7">
    <location>
        <begin position="85"/>
        <end position="103"/>
    </location>
</feature>
<evidence type="ECO:0000256" key="7">
    <source>
        <dbReference type="SAM" id="Phobius"/>
    </source>
</evidence>
<keyword evidence="4 7" id="KW-0812">Transmembrane</keyword>
<evidence type="ECO:0000313" key="10">
    <source>
        <dbReference type="EMBL" id="ASI99940.1"/>
    </source>
</evidence>
<evidence type="ECO:0000313" key="11">
    <source>
        <dbReference type="Proteomes" id="UP000197156"/>
    </source>
</evidence>
<accession>A0A218P4T3</accession>
<dbReference type="SUPFAM" id="SSF82861">
    <property type="entry name" value="Mechanosensitive channel protein MscS (YggB), transmembrane region"/>
    <property type="match status" value="1"/>
</dbReference>
<dbReference type="PANTHER" id="PTHR30221">
    <property type="entry name" value="SMALL-CONDUCTANCE MECHANOSENSITIVE CHANNEL"/>
    <property type="match status" value="1"/>
</dbReference>